<name>A0ABV9LX70_9ALTE</name>
<dbReference type="Gene3D" id="3.40.30.10">
    <property type="entry name" value="Glutaredoxin"/>
    <property type="match status" value="1"/>
</dbReference>
<reference evidence="11" key="1">
    <citation type="journal article" date="2019" name="Int. J. Syst. Evol. Microbiol.">
        <title>The Global Catalogue of Microorganisms (GCM) 10K type strain sequencing project: providing services to taxonomists for standard genome sequencing and annotation.</title>
        <authorList>
            <consortium name="The Broad Institute Genomics Platform"/>
            <consortium name="The Broad Institute Genome Sequencing Center for Infectious Disease"/>
            <person name="Wu L."/>
            <person name="Ma J."/>
        </authorList>
    </citation>
    <scope>NUCLEOTIDE SEQUENCE [LARGE SCALE GENOMIC DNA]</scope>
    <source>
        <strain evidence="11">KACC 12507</strain>
    </source>
</reference>
<dbReference type="InterPro" id="IPR050824">
    <property type="entry name" value="Thiol_disulfide_DsbA"/>
</dbReference>
<comment type="subcellular location">
    <subcellularLocation>
        <location evidence="1 7">Periplasm</location>
    </subcellularLocation>
</comment>
<dbReference type="CDD" id="cd03019">
    <property type="entry name" value="DsbA_DsbA"/>
    <property type="match status" value="1"/>
</dbReference>
<evidence type="ECO:0000256" key="7">
    <source>
        <dbReference type="PIRNR" id="PIRNR001488"/>
    </source>
</evidence>
<evidence type="ECO:0000256" key="5">
    <source>
        <dbReference type="ARBA" id="ARBA00023157"/>
    </source>
</evidence>
<evidence type="ECO:0000313" key="10">
    <source>
        <dbReference type="EMBL" id="MFC4700441.1"/>
    </source>
</evidence>
<evidence type="ECO:0000256" key="3">
    <source>
        <dbReference type="ARBA" id="ARBA00022729"/>
    </source>
</evidence>
<dbReference type="InterPro" id="IPR023205">
    <property type="entry name" value="DsbA/DsbL"/>
</dbReference>
<gene>
    <name evidence="10" type="ORF">ACFO4O_09750</name>
</gene>
<dbReference type="InterPro" id="IPR013766">
    <property type="entry name" value="Thioredoxin_domain"/>
</dbReference>
<dbReference type="EMBL" id="JBHSGU010000002">
    <property type="protein sequence ID" value="MFC4700441.1"/>
    <property type="molecule type" value="Genomic_DNA"/>
</dbReference>
<evidence type="ECO:0000256" key="1">
    <source>
        <dbReference type="ARBA" id="ARBA00004418"/>
    </source>
</evidence>
<feature type="signal peptide" evidence="8">
    <location>
        <begin position="1"/>
        <end position="20"/>
    </location>
</feature>
<feature type="domain" description="Thioredoxin" evidence="9">
    <location>
        <begin position="12"/>
        <end position="206"/>
    </location>
</feature>
<dbReference type="PANTHER" id="PTHR35891:SF2">
    <property type="entry name" value="THIOL:DISULFIDE INTERCHANGE PROTEIN DSBA"/>
    <property type="match status" value="1"/>
</dbReference>
<keyword evidence="3 8" id="KW-0732">Signal</keyword>
<dbReference type="SUPFAM" id="SSF52833">
    <property type="entry name" value="Thioredoxin-like"/>
    <property type="match status" value="1"/>
</dbReference>
<keyword evidence="11" id="KW-1185">Reference proteome</keyword>
<proteinExistence type="inferred from homology"/>
<dbReference type="InterPro" id="IPR001853">
    <property type="entry name" value="DSBA-like_thioredoxin_dom"/>
</dbReference>
<keyword evidence="6" id="KW-0676">Redox-active center</keyword>
<accession>A0ABV9LX70</accession>
<evidence type="ECO:0000256" key="6">
    <source>
        <dbReference type="ARBA" id="ARBA00023284"/>
    </source>
</evidence>
<evidence type="ECO:0000256" key="2">
    <source>
        <dbReference type="ARBA" id="ARBA00005791"/>
    </source>
</evidence>
<sequence length="208" mass="23621">MQKYVVGLIFALLVSFNALAQMVPWEEGKHYQIISEEATKKPEVKEFFSFWCPACYSFEPIVAQIKAKLDDDVKFDKVHVNFMRFTGPDVQDDATKAMMIARSLKQSDAMNAAIFNYIHQQRATVTGLDDLRKVFIVNGIDAADFDKQAKSFSVNSLVARNNNAIDEYRQHINGVPNFIVNGKYQVILARDLSADDYANLVVWLSEQP</sequence>
<feature type="chain" id="PRO_5047067797" description="Thiol:disulfide interchange protein" evidence="8">
    <location>
        <begin position="21"/>
        <end position="208"/>
    </location>
</feature>
<evidence type="ECO:0000256" key="4">
    <source>
        <dbReference type="ARBA" id="ARBA00022764"/>
    </source>
</evidence>
<dbReference type="PROSITE" id="PS51352">
    <property type="entry name" value="THIOREDOXIN_2"/>
    <property type="match status" value="1"/>
</dbReference>
<evidence type="ECO:0000256" key="8">
    <source>
        <dbReference type="SAM" id="SignalP"/>
    </source>
</evidence>
<keyword evidence="5 7" id="KW-1015">Disulfide bond</keyword>
<organism evidence="10 11">
    <name type="scientific">Glaciecola siphonariae</name>
    <dbReference type="NCBI Taxonomy" id="521012"/>
    <lineage>
        <taxon>Bacteria</taxon>
        <taxon>Pseudomonadati</taxon>
        <taxon>Pseudomonadota</taxon>
        <taxon>Gammaproteobacteria</taxon>
        <taxon>Alteromonadales</taxon>
        <taxon>Alteromonadaceae</taxon>
        <taxon>Glaciecola</taxon>
    </lineage>
</organism>
<comment type="similarity">
    <text evidence="2">Belongs to the thioredoxin family. DsbA subfamily.</text>
</comment>
<keyword evidence="4 7" id="KW-0574">Periplasm</keyword>
<dbReference type="Pfam" id="PF01323">
    <property type="entry name" value="DSBA"/>
    <property type="match status" value="1"/>
</dbReference>
<protein>
    <recommendedName>
        <fullName evidence="7">Thiol:disulfide interchange protein</fullName>
    </recommendedName>
</protein>
<dbReference type="InterPro" id="IPR036249">
    <property type="entry name" value="Thioredoxin-like_sf"/>
</dbReference>
<comment type="caution">
    <text evidence="10">The sequence shown here is derived from an EMBL/GenBank/DDBJ whole genome shotgun (WGS) entry which is preliminary data.</text>
</comment>
<evidence type="ECO:0000259" key="9">
    <source>
        <dbReference type="PROSITE" id="PS51352"/>
    </source>
</evidence>
<dbReference type="PIRSF" id="PIRSF001488">
    <property type="entry name" value="Tdi_protein"/>
    <property type="match status" value="1"/>
</dbReference>
<dbReference type="RefSeq" id="WP_382407854.1">
    <property type="nucleotide sequence ID" value="NZ_JBHSGU010000002.1"/>
</dbReference>
<dbReference type="Proteomes" id="UP001595897">
    <property type="component" value="Unassembled WGS sequence"/>
</dbReference>
<evidence type="ECO:0000313" key="11">
    <source>
        <dbReference type="Proteomes" id="UP001595897"/>
    </source>
</evidence>
<dbReference type="PANTHER" id="PTHR35891">
    <property type="entry name" value="THIOL:DISULFIDE INTERCHANGE PROTEIN DSBA"/>
    <property type="match status" value="1"/>
</dbReference>